<dbReference type="Gene3D" id="3.30.70.270">
    <property type="match status" value="1"/>
</dbReference>
<dbReference type="RefSeq" id="WP_209735803.1">
    <property type="nucleotide sequence ID" value="NZ_CP072611.1"/>
</dbReference>
<dbReference type="InterPro" id="IPR043128">
    <property type="entry name" value="Rev_trsase/Diguanyl_cyclase"/>
</dbReference>
<dbReference type="Pfam" id="PF00990">
    <property type="entry name" value="GGDEF"/>
    <property type="match status" value="1"/>
</dbReference>
<reference evidence="4" key="1">
    <citation type="journal article" date="2019" name="Int. J. Syst. Evol. Microbiol.">
        <title>The Global Catalogue of Microorganisms (GCM) 10K type strain sequencing project: providing services to taxonomists for standard genome sequencing and annotation.</title>
        <authorList>
            <consortium name="The Broad Institute Genomics Platform"/>
            <consortium name="The Broad Institute Genome Sequencing Center for Infectious Disease"/>
            <person name="Wu L."/>
            <person name="Ma J."/>
        </authorList>
    </citation>
    <scope>NUCLEOTIDE SEQUENCE [LARGE SCALE GENOMIC DNA]</scope>
    <source>
        <strain evidence="4">ZS-35-S2</strain>
    </source>
</reference>
<dbReference type="SMART" id="SM00052">
    <property type="entry name" value="EAL"/>
    <property type="match status" value="1"/>
</dbReference>
<evidence type="ECO:0000259" key="1">
    <source>
        <dbReference type="PROSITE" id="PS50883"/>
    </source>
</evidence>
<dbReference type="Gene3D" id="3.20.20.450">
    <property type="entry name" value="EAL domain"/>
    <property type="match status" value="1"/>
</dbReference>
<proteinExistence type="predicted"/>
<dbReference type="InterPro" id="IPR029787">
    <property type="entry name" value="Nucleotide_cyclase"/>
</dbReference>
<dbReference type="SUPFAM" id="SSF55073">
    <property type="entry name" value="Nucleotide cyclase"/>
    <property type="match status" value="1"/>
</dbReference>
<dbReference type="InterPro" id="IPR001633">
    <property type="entry name" value="EAL_dom"/>
</dbReference>
<dbReference type="Proteomes" id="UP001597371">
    <property type="component" value="Unassembled WGS sequence"/>
</dbReference>
<keyword evidence="4" id="KW-1185">Reference proteome</keyword>
<evidence type="ECO:0000259" key="2">
    <source>
        <dbReference type="PROSITE" id="PS50887"/>
    </source>
</evidence>
<feature type="domain" description="GGDEF" evidence="2">
    <location>
        <begin position="112"/>
        <end position="243"/>
    </location>
</feature>
<dbReference type="NCBIfam" id="TIGR00254">
    <property type="entry name" value="GGDEF"/>
    <property type="match status" value="1"/>
</dbReference>
<dbReference type="InterPro" id="IPR052155">
    <property type="entry name" value="Biofilm_reg_signaling"/>
</dbReference>
<name>A0ABW5CJV1_9HYPH</name>
<protein>
    <submittedName>
        <fullName evidence="3">EAL domain-containing protein</fullName>
    </submittedName>
</protein>
<dbReference type="PROSITE" id="PS50887">
    <property type="entry name" value="GGDEF"/>
    <property type="match status" value="1"/>
</dbReference>
<accession>A0ABW5CJV1</accession>
<gene>
    <name evidence="3" type="ORF">ACFSKQ_02025</name>
</gene>
<dbReference type="PROSITE" id="PS50883">
    <property type="entry name" value="EAL"/>
    <property type="match status" value="1"/>
</dbReference>
<dbReference type="CDD" id="cd01948">
    <property type="entry name" value="EAL"/>
    <property type="match status" value="1"/>
</dbReference>
<dbReference type="InterPro" id="IPR000160">
    <property type="entry name" value="GGDEF_dom"/>
</dbReference>
<comment type="caution">
    <text evidence="3">The sequence shown here is derived from an EMBL/GenBank/DDBJ whole genome shotgun (WGS) entry which is preliminary data.</text>
</comment>
<organism evidence="3 4">
    <name type="scientific">Aureimonas populi</name>
    <dbReference type="NCBI Taxonomy" id="1701758"/>
    <lineage>
        <taxon>Bacteria</taxon>
        <taxon>Pseudomonadati</taxon>
        <taxon>Pseudomonadota</taxon>
        <taxon>Alphaproteobacteria</taxon>
        <taxon>Hyphomicrobiales</taxon>
        <taxon>Aurantimonadaceae</taxon>
        <taxon>Aureimonas</taxon>
    </lineage>
</organism>
<dbReference type="Pfam" id="PF00563">
    <property type="entry name" value="EAL"/>
    <property type="match status" value="1"/>
</dbReference>
<dbReference type="PANTHER" id="PTHR44757">
    <property type="entry name" value="DIGUANYLATE CYCLASE DGCP"/>
    <property type="match status" value="1"/>
</dbReference>
<evidence type="ECO:0000313" key="3">
    <source>
        <dbReference type="EMBL" id="MFD2236237.1"/>
    </source>
</evidence>
<evidence type="ECO:0000313" key="4">
    <source>
        <dbReference type="Proteomes" id="UP001597371"/>
    </source>
</evidence>
<dbReference type="PANTHER" id="PTHR44757:SF2">
    <property type="entry name" value="BIOFILM ARCHITECTURE MAINTENANCE PROTEIN MBAA"/>
    <property type="match status" value="1"/>
</dbReference>
<dbReference type="InterPro" id="IPR035919">
    <property type="entry name" value="EAL_sf"/>
</dbReference>
<dbReference type="EMBL" id="JBHUIJ010000002">
    <property type="protein sequence ID" value="MFD2236237.1"/>
    <property type="molecule type" value="Genomic_DNA"/>
</dbReference>
<sequence length="511" mass="56210">MKQLLTAIFHSRASVSIACITAAASLGVSDLLHGYGPDARIGLIAVGLLLSAVALGTIIANQIQTAWQDEQIAELERQRVHEASYDHATGALTRRCFLEACEQAVRTASPERPLGYFAVDMDYLKILNDSLGHEVGDGALRRLVQAMGRAGDDIIIGRLGGDEFAFLLPCADEREAYAVAASFLKDIRKASVLRGSEITLSATIGIALIPSHTSFLSEALQFSDLALYEGKRAGRGQATLFTPRMLGEFRRERQIERELKLGLEKDELRQFYQPIHDASGRIIAARALLQWDSSWLGPVPAETFIPVASMTTLIDRVGEWSFRRACEDARSFENLTVSIPVSLGQLKRERIVHMVRKVREEASIAMNRVVLVLEQTATRVGHQDVERRLHRLRELGVRISLDDLSTIVCDFERLRDFPTDIVRIKQQQIARLGKSETDNVVVSALASVAAALGLPIVADGVASEEQFVLARTAGCSMFTGPYFSDAMTAQELRARLPQACADKRATAKEEA</sequence>
<dbReference type="CDD" id="cd01949">
    <property type="entry name" value="GGDEF"/>
    <property type="match status" value="1"/>
</dbReference>
<dbReference type="SMART" id="SM00267">
    <property type="entry name" value="GGDEF"/>
    <property type="match status" value="1"/>
</dbReference>
<dbReference type="SUPFAM" id="SSF141868">
    <property type="entry name" value="EAL domain-like"/>
    <property type="match status" value="1"/>
</dbReference>
<feature type="domain" description="EAL" evidence="1">
    <location>
        <begin position="252"/>
        <end position="500"/>
    </location>
</feature>